<sequence>MLDWIKNNLLELLKWIVIGIIDNSYWICLFICLTSLFLYIGGIKKAGKYVPTSFVIYFVLQSLKGAIK</sequence>
<dbReference type="RefSeq" id="WP_055206703.1">
    <property type="nucleotide sequence ID" value="NZ_CZBO01000001.1"/>
</dbReference>
<feature type="transmembrane region" description="Helical" evidence="1">
    <location>
        <begin position="12"/>
        <end position="40"/>
    </location>
</feature>
<accession>A0A174QW68</accession>
<evidence type="ECO:0000313" key="3">
    <source>
        <dbReference type="Proteomes" id="UP000095563"/>
    </source>
</evidence>
<protein>
    <submittedName>
        <fullName evidence="2">Uncharacterized protein</fullName>
    </submittedName>
</protein>
<reference evidence="2 3" key="1">
    <citation type="submission" date="2015-09" db="EMBL/GenBank/DDBJ databases">
        <authorList>
            <consortium name="Pathogen Informatics"/>
        </authorList>
    </citation>
    <scope>NUCLEOTIDE SEQUENCE [LARGE SCALE GENOMIC DNA]</scope>
    <source>
        <strain evidence="2 3">2789STDY5834956</strain>
    </source>
</reference>
<dbReference type="AlphaFoldDB" id="A0A174QW68"/>
<dbReference type="EMBL" id="CZBO01000001">
    <property type="protein sequence ID" value="CUP75138.1"/>
    <property type="molecule type" value="Genomic_DNA"/>
</dbReference>
<dbReference type="Proteomes" id="UP000095563">
    <property type="component" value="Unassembled WGS sequence"/>
</dbReference>
<organism evidence="2 3">
    <name type="scientific">Clostridium baratii</name>
    <dbReference type="NCBI Taxonomy" id="1561"/>
    <lineage>
        <taxon>Bacteria</taxon>
        <taxon>Bacillati</taxon>
        <taxon>Bacillota</taxon>
        <taxon>Clostridia</taxon>
        <taxon>Eubacteriales</taxon>
        <taxon>Clostridiaceae</taxon>
        <taxon>Clostridium</taxon>
    </lineage>
</organism>
<keyword evidence="1" id="KW-0472">Membrane</keyword>
<evidence type="ECO:0000313" key="2">
    <source>
        <dbReference type="EMBL" id="CUP75138.1"/>
    </source>
</evidence>
<evidence type="ECO:0000256" key="1">
    <source>
        <dbReference type="SAM" id="Phobius"/>
    </source>
</evidence>
<proteinExistence type="predicted"/>
<gene>
    <name evidence="2" type="ORF">ERS852568_00660</name>
</gene>
<name>A0A174QW68_9CLOT</name>
<keyword evidence="1" id="KW-1133">Transmembrane helix</keyword>
<keyword evidence="1" id="KW-0812">Transmembrane</keyword>